<dbReference type="InterPro" id="IPR004770">
    <property type="entry name" value="Na/H_antiport_NhaC"/>
</dbReference>
<evidence type="ECO:0000256" key="5">
    <source>
        <dbReference type="ARBA" id="ARBA00022692"/>
    </source>
</evidence>
<feature type="transmembrane region" description="Helical" evidence="9">
    <location>
        <begin position="105"/>
        <end position="133"/>
    </location>
</feature>
<evidence type="ECO:0000313" key="12">
    <source>
        <dbReference type="Proteomes" id="UP001226720"/>
    </source>
</evidence>
<evidence type="ECO:0000256" key="6">
    <source>
        <dbReference type="ARBA" id="ARBA00022989"/>
    </source>
</evidence>
<evidence type="ECO:0000256" key="2">
    <source>
        <dbReference type="ARBA" id="ARBA00022448"/>
    </source>
</evidence>
<comment type="similarity">
    <text evidence="8">Belongs to the NhaC Na(+)/H(+) (TC 2.A.35) antiporter family.</text>
</comment>
<dbReference type="PANTHER" id="PTHR33451:SF6">
    <property type="entry name" value="NA(+)_H(+) ANTIPORTER NHAC"/>
    <property type="match status" value="1"/>
</dbReference>
<feature type="transmembrane region" description="Helical" evidence="9">
    <location>
        <begin position="309"/>
        <end position="332"/>
    </location>
</feature>
<evidence type="ECO:0000259" key="10">
    <source>
        <dbReference type="Pfam" id="PF03553"/>
    </source>
</evidence>
<gene>
    <name evidence="11" type="ORF">QO000_000604</name>
</gene>
<feature type="transmembrane region" description="Helical" evidence="9">
    <location>
        <begin position="33"/>
        <end position="51"/>
    </location>
</feature>
<dbReference type="GeneID" id="301326201"/>
<organism evidence="11 12">
    <name type="scientific">Guptibacillus hwajinpoensis</name>
    <dbReference type="NCBI Taxonomy" id="208199"/>
    <lineage>
        <taxon>Bacteria</taxon>
        <taxon>Bacillati</taxon>
        <taxon>Bacillota</taxon>
        <taxon>Bacilli</taxon>
        <taxon>Bacillales</taxon>
        <taxon>Guptibacillaceae</taxon>
        <taxon>Guptibacillus</taxon>
    </lineage>
</organism>
<dbReference type="InterPro" id="IPR052180">
    <property type="entry name" value="NhaC_Na-H+_Antiporter"/>
</dbReference>
<keyword evidence="5 9" id="KW-0812">Transmembrane</keyword>
<sequence>MKKLSFSMALTVIALLMSWMLFSIIVLKVEPHMPLLAGIVGMGILGLALGMKWETIEKGLLESITTGLKPILILFIVGMMISVWMQSGTVPTLLYGGLQFIQPEWFLISALIVTIIVSSFTGSSFTTIGTIGIAMMGIGSAMGVNPALAAGAVISGACFGDKMSPLSDTTNFAPAVAKVDLFTHIRHMMKTTIPAIIVTIIFFFMMSKNLSTSVNPEDMKNAINVLKSEFNLSIWTLIPPVIVLILAVRRVPVLLTLFAGLLAGIVVAILTQSVYSATSILSTMQNGFVSETSSDLVNGIINRGGLQSMMWSVSLIVLALALGGVLQVMGIIQSLMSGLTKLLSSRGHLISATAGSSIGVNLLTGEQYLSILLPGQTFEPFYDKANVDRKYLSRTLEDAGTLVNPLIPWGVSGAFFAETLGVAVLSYLPFAIFLWLSPIFTIVLGYWNDFKLRKA</sequence>
<accession>A0ABU0JX32</accession>
<feature type="domain" description="Na+/H+ antiporter NhaC-like C-terminal" evidence="10">
    <location>
        <begin position="156"/>
        <end position="447"/>
    </location>
</feature>
<feature type="transmembrane region" description="Helical" evidence="9">
    <location>
        <begin position="191"/>
        <end position="210"/>
    </location>
</feature>
<evidence type="ECO:0000256" key="3">
    <source>
        <dbReference type="ARBA" id="ARBA00022449"/>
    </source>
</evidence>
<keyword evidence="7 9" id="KW-0472">Membrane</keyword>
<comment type="caution">
    <text evidence="11">The sequence shown here is derived from an EMBL/GenBank/DDBJ whole genome shotgun (WGS) entry which is preliminary data.</text>
</comment>
<comment type="subcellular location">
    <subcellularLocation>
        <location evidence="1">Cell membrane</location>
        <topology evidence="1">Multi-pass membrane protein</topology>
    </subcellularLocation>
</comment>
<evidence type="ECO:0000256" key="4">
    <source>
        <dbReference type="ARBA" id="ARBA00022475"/>
    </source>
</evidence>
<evidence type="ECO:0000256" key="8">
    <source>
        <dbReference type="ARBA" id="ARBA00038435"/>
    </source>
</evidence>
<evidence type="ECO:0000256" key="9">
    <source>
        <dbReference type="SAM" id="Phobius"/>
    </source>
</evidence>
<dbReference type="RefSeq" id="WP_301550873.1">
    <property type="nucleotide sequence ID" value="NZ_JAQRMZ010000002.1"/>
</dbReference>
<keyword evidence="6 9" id="KW-1133">Transmembrane helix</keyword>
<keyword evidence="2" id="KW-0813">Transport</keyword>
<dbReference type="EMBL" id="JAUSWM010000001">
    <property type="protein sequence ID" value="MDQ0481651.1"/>
    <property type="molecule type" value="Genomic_DNA"/>
</dbReference>
<feature type="transmembrane region" description="Helical" evidence="9">
    <location>
        <begin position="230"/>
        <end position="248"/>
    </location>
</feature>
<keyword evidence="12" id="KW-1185">Reference proteome</keyword>
<name>A0ABU0JX32_9BACL</name>
<dbReference type="Pfam" id="PF03553">
    <property type="entry name" value="Na_H_antiporter"/>
    <property type="match status" value="1"/>
</dbReference>
<dbReference type="PANTHER" id="PTHR33451">
    <property type="entry name" value="MALATE-2H(+)/NA(+)-LACTATE ANTIPORTER"/>
    <property type="match status" value="1"/>
</dbReference>
<evidence type="ECO:0000256" key="1">
    <source>
        <dbReference type="ARBA" id="ARBA00004651"/>
    </source>
</evidence>
<dbReference type="InterPro" id="IPR018461">
    <property type="entry name" value="Na/H_Antiport_NhaC-like_C"/>
</dbReference>
<keyword evidence="4" id="KW-1003">Cell membrane</keyword>
<dbReference type="NCBIfam" id="TIGR00931">
    <property type="entry name" value="antiport_nhaC"/>
    <property type="match status" value="1"/>
</dbReference>
<evidence type="ECO:0000313" key="11">
    <source>
        <dbReference type="EMBL" id="MDQ0481651.1"/>
    </source>
</evidence>
<proteinExistence type="inferred from homology"/>
<evidence type="ECO:0000256" key="7">
    <source>
        <dbReference type="ARBA" id="ARBA00023136"/>
    </source>
</evidence>
<protein>
    <submittedName>
        <fullName evidence="11">NhaC family Na+:H+ antiporter</fullName>
    </submittedName>
</protein>
<feature type="transmembrane region" description="Helical" evidence="9">
    <location>
        <begin position="423"/>
        <end position="447"/>
    </location>
</feature>
<reference evidence="11" key="1">
    <citation type="submission" date="2023-07" db="EMBL/GenBank/DDBJ databases">
        <title>Genomic Encyclopedia of Type Strains, Phase IV (KMG-IV): sequencing the most valuable type-strain genomes for metagenomic binning, comparative biology and taxonomic classification.</title>
        <authorList>
            <person name="Goeker M."/>
        </authorList>
    </citation>
    <scope>NUCLEOTIDE SEQUENCE [LARGE SCALE GENOMIC DNA]</scope>
    <source>
        <strain evidence="11">JSM 076093</strain>
    </source>
</reference>
<feature type="transmembrane region" description="Helical" evidence="9">
    <location>
        <begin position="255"/>
        <end position="275"/>
    </location>
</feature>
<dbReference type="Proteomes" id="UP001226720">
    <property type="component" value="Unassembled WGS sequence"/>
</dbReference>
<keyword evidence="3" id="KW-0050">Antiport</keyword>
<feature type="transmembrane region" description="Helical" evidence="9">
    <location>
        <begin position="63"/>
        <end position="85"/>
    </location>
</feature>